<organism evidence="2 3">
    <name type="scientific">Myotis myotis</name>
    <name type="common">Greater mouse-eared bat</name>
    <name type="synonym">Vespertilio myotis</name>
    <dbReference type="NCBI Taxonomy" id="51298"/>
    <lineage>
        <taxon>Eukaryota</taxon>
        <taxon>Metazoa</taxon>
        <taxon>Chordata</taxon>
        <taxon>Craniata</taxon>
        <taxon>Vertebrata</taxon>
        <taxon>Euteleostomi</taxon>
        <taxon>Mammalia</taxon>
        <taxon>Eutheria</taxon>
        <taxon>Laurasiatheria</taxon>
        <taxon>Chiroptera</taxon>
        <taxon>Yangochiroptera</taxon>
        <taxon>Vespertilionidae</taxon>
        <taxon>Myotis</taxon>
    </lineage>
</organism>
<dbReference type="Proteomes" id="UP000527355">
    <property type="component" value="Unassembled WGS sequence"/>
</dbReference>
<keyword evidence="3" id="KW-1185">Reference proteome</keyword>
<dbReference type="EMBL" id="JABWUV010000008">
    <property type="protein sequence ID" value="KAF6336947.1"/>
    <property type="molecule type" value="Genomic_DNA"/>
</dbReference>
<feature type="compositionally biased region" description="Polar residues" evidence="1">
    <location>
        <begin position="110"/>
        <end position="122"/>
    </location>
</feature>
<reference evidence="2 3" key="1">
    <citation type="journal article" date="2020" name="Nature">
        <title>Six reference-quality genomes reveal evolution of bat adaptations.</title>
        <authorList>
            <person name="Jebb D."/>
            <person name="Huang Z."/>
            <person name="Pippel M."/>
            <person name="Hughes G.M."/>
            <person name="Lavrichenko K."/>
            <person name="Devanna P."/>
            <person name="Winkler S."/>
            <person name="Jermiin L.S."/>
            <person name="Skirmuntt E.C."/>
            <person name="Katzourakis A."/>
            <person name="Burkitt-Gray L."/>
            <person name="Ray D.A."/>
            <person name="Sullivan K.A.M."/>
            <person name="Roscito J.G."/>
            <person name="Kirilenko B.M."/>
            <person name="Davalos L.M."/>
            <person name="Corthals A.P."/>
            <person name="Power M.L."/>
            <person name="Jones G."/>
            <person name="Ransome R.D."/>
            <person name="Dechmann D.K.N."/>
            <person name="Locatelli A.G."/>
            <person name="Puechmaille S.J."/>
            <person name="Fedrigo O."/>
            <person name="Jarvis E.D."/>
            <person name="Hiller M."/>
            <person name="Vernes S.C."/>
            <person name="Myers E.W."/>
            <person name="Teeling E.C."/>
        </authorList>
    </citation>
    <scope>NUCLEOTIDE SEQUENCE [LARGE SCALE GENOMIC DNA]</scope>
    <source>
        <strain evidence="2">MMyoMyo1</strain>
        <tissue evidence="2">Flight muscle</tissue>
    </source>
</reference>
<gene>
    <name evidence="2" type="ORF">mMyoMyo1_012136</name>
</gene>
<name>A0A7J7WHQ6_MYOMY</name>
<evidence type="ECO:0000256" key="1">
    <source>
        <dbReference type="SAM" id="MobiDB-lite"/>
    </source>
</evidence>
<protein>
    <submittedName>
        <fullName evidence="2">Uncharacterized protein</fullName>
    </submittedName>
</protein>
<evidence type="ECO:0000313" key="3">
    <source>
        <dbReference type="Proteomes" id="UP000527355"/>
    </source>
</evidence>
<proteinExistence type="predicted"/>
<dbReference type="AlphaFoldDB" id="A0A7J7WHQ6"/>
<evidence type="ECO:0000313" key="2">
    <source>
        <dbReference type="EMBL" id="KAF6336947.1"/>
    </source>
</evidence>
<sequence>MSVPCPAKSCLFNGFSPLGDIRASPLATNAWHSRGIPVRTGHTFWLHSAWPRKSPEFPQALWLQWGHWRTPSVASPSAAEELQECVGSGQTLQCLPGSVGTEIVPTSASTSKFESTPLSSEKAQAGPCASGRHLKNQPMNLRHIWSRPLFIPLGLCWVPW</sequence>
<comment type="caution">
    <text evidence="2">The sequence shown here is derived from an EMBL/GenBank/DDBJ whole genome shotgun (WGS) entry which is preliminary data.</text>
</comment>
<accession>A0A7J7WHQ6</accession>
<feature type="region of interest" description="Disordered" evidence="1">
    <location>
        <begin position="110"/>
        <end position="131"/>
    </location>
</feature>